<protein>
    <submittedName>
        <fullName evidence="3">PTS fructose transporter subunit IIA</fullName>
    </submittedName>
</protein>
<dbReference type="PANTHER" id="PTHR33799:SF1">
    <property type="entry name" value="PTS SYSTEM MANNOSE-SPECIFIC EIIAB COMPONENT-RELATED"/>
    <property type="match status" value="1"/>
</dbReference>
<keyword evidence="4" id="KW-1185">Reference proteome</keyword>
<dbReference type="GO" id="GO:0009401">
    <property type="term" value="P:phosphoenolpyruvate-dependent sugar phosphotransferase system"/>
    <property type="evidence" value="ECO:0007669"/>
    <property type="project" value="InterPro"/>
</dbReference>
<feature type="domain" description="PTS EIIA type-4" evidence="2">
    <location>
        <begin position="2"/>
        <end position="124"/>
    </location>
</feature>
<name>A0A839HFT0_9GAMM</name>
<dbReference type="GO" id="GO:0016020">
    <property type="term" value="C:membrane"/>
    <property type="evidence" value="ECO:0007669"/>
    <property type="project" value="InterPro"/>
</dbReference>
<dbReference type="PANTHER" id="PTHR33799">
    <property type="entry name" value="PTS PERMEASE-RELATED-RELATED"/>
    <property type="match status" value="1"/>
</dbReference>
<evidence type="ECO:0000256" key="1">
    <source>
        <dbReference type="ARBA" id="ARBA00022679"/>
    </source>
</evidence>
<keyword evidence="1" id="KW-0808">Transferase</keyword>
<dbReference type="SUPFAM" id="SSF53062">
    <property type="entry name" value="PTS system fructose IIA component-like"/>
    <property type="match status" value="1"/>
</dbReference>
<reference evidence="3 4" key="1">
    <citation type="journal article" date="2020" name="Arch. Microbiol.">
        <title>The genome sequence of the giant phototrophic gammaproteobacterium Thiospirillum jenense gives insight into its physiological properties and phylogenetic relationships.</title>
        <authorList>
            <person name="Imhoff J.F."/>
            <person name="Meyer T.E."/>
            <person name="Kyndt J.A."/>
        </authorList>
    </citation>
    <scope>NUCLEOTIDE SEQUENCE [LARGE SCALE GENOMIC DNA]</scope>
    <source>
        <strain evidence="3 4">DSM 216</strain>
    </source>
</reference>
<dbReference type="InterPro" id="IPR004701">
    <property type="entry name" value="PTS_EIIA_man-typ"/>
</dbReference>
<proteinExistence type="predicted"/>
<comment type="caution">
    <text evidence="3">The sequence shown here is derived from an EMBL/GenBank/DDBJ whole genome shotgun (WGS) entry which is preliminary data.</text>
</comment>
<dbReference type="Proteomes" id="UP000548632">
    <property type="component" value="Unassembled WGS sequence"/>
</dbReference>
<dbReference type="Pfam" id="PF03610">
    <property type="entry name" value="EIIA-man"/>
    <property type="match status" value="1"/>
</dbReference>
<evidence type="ECO:0000313" key="3">
    <source>
        <dbReference type="EMBL" id="MBB1125222.1"/>
    </source>
</evidence>
<dbReference type="InterPro" id="IPR036662">
    <property type="entry name" value="PTS_EIIA_man-typ_sf"/>
</dbReference>
<evidence type="ECO:0000313" key="4">
    <source>
        <dbReference type="Proteomes" id="UP000548632"/>
    </source>
</evidence>
<accession>A0A839HFT0</accession>
<dbReference type="AlphaFoldDB" id="A0A839HFT0"/>
<dbReference type="Gene3D" id="3.40.50.510">
    <property type="entry name" value="Phosphotransferase system, mannose-type IIA component"/>
    <property type="match status" value="1"/>
</dbReference>
<dbReference type="EMBL" id="JABVCQ010000005">
    <property type="protein sequence ID" value="MBB1125222.1"/>
    <property type="molecule type" value="Genomic_DNA"/>
</dbReference>
<organism evidence="3 4">
    <name type="scientific">Thiospirillum jenense</name>
    <dbReference type="NCBI Taxonomy" id="1653858"/>
    <lineage>
        <taxon>Bacteria</taxon>
        <taxon>Pseudomonadati</taxon>
        <taxon>Pseudomonadota</taxon>
        <taxon>Gammaproteobacteria</taxon>
        <taxon>Chromatiales</taxon>
        <taxon>Chromatiaceae</taxon>
        <taxon>Thiospirillum</taxon>
    </lineage>
</organism>
<dbReference type="GO" id="GO:0016740">
    <property type="term" value="F:transferase activity"/>
    <property type="evidence" value="ECO:0007669"/>
    <property type="project" value="UniProtKB-KW"/>
</dbReference>
<evidence type="ECO:0000259" key="2">
    <source>
        <dbReference type="PROSITE" id="PS51096"/>
    </source>
</evidence>
<gene>
    <name evidence="3" type="ORF">HUK38_03125</name>
</gene>
<sequence>MTVAVLIISHNQVGAELLNAATRMLGHCPLTATVLGVNETDDPDVLLRHALQIVEATDDGSGVLIITDLFGSTPANIASNLTSRPGVEVLTGANLPMLVRIFNYAQLDLAAMTEKAFNGGREGVLRYLQSSTS</sequence>
<dbReference type="PROSITE" id="PS51096">
    <property type="entry name" value="PTS_EIIA_TYPE_4"/>
    <property type="match status" value="1"/>
</dbReference>
<dbReference type="InterPro" id="IPR051471">
    <property type="entry name" value="Bacterial_PTS_sugar_comp"/>
</dbReference>